<dbReference type="PANTHER" id="PTHR13376">
    <property type="entry name" value="INTRAFLAGELLAR TRANSPORT PROTEIN 46 HOMOLOG"/>
    <property type="match status" value="1"/>
</dbReference>
<dbReference type="EMBL" id="MCOG01000324">
    <property type="protein sequence ID" value="ORY17747.1"/>
    <property type="molecule type" value="Genomic_DNA"/>
</dbReference>
<evidence type="ECO:0000256" key="1">
    <source>
        <dbReference type="ARBA" id="ARBA00004120"/>
    </source>
</evidence>
<dbReference type="GO" id="GO:0042073">
    <property type="term" value="P:intraciliary transport"/>
    <property type="evidence" value="ECO:0007669"/>
    <property type="project" value="InterPro"/>
</dbReference>
<reference evidence="7 8" key="1">
    <citation type="submission" date="2016-08" db="EMBL/GenBank/DDBJ databases">
        <title>A Parts List for Fungal Cellulosomes Revealed by Comparative Genomics.</title>
        <authorList>
            <consortium name="DOE Joint Genome Institute"/>
            <person name="Haitjema C.H."/>
            <person name="Gilmore S.P."/>
            <person name="Henske J.K."/>
            <person name="Solomon K.V."/>
            <person name="De Groot R."/>
            <person name="Kuo A."/>
            <person name="Mondo S.J."/>
            <person name="Salamov A.A."/>
            <person name="Labutti K."/>
            <person name="Zhao Z."/>
            <person name="Chiniquy J."/>
            <person name="Barry K."/>
            <person name="Brewer H.M."/>
            <person name="Purvine S.O."/>
            <person name="Wright A.T."/>
            <person name="Boxma B."/>
            <person name="Van Alen T."/>
            <person name="Hackstein J.H."/>
            <person name="Baker S.E."/>
            <person name="Grigoriev I.V."/>
            <person name="O'Malley M.A."/>
        </authorList>
    </citation>
    <scope>NUCLEOTIDE SEQUENCE [LARGE SCALE GENOMIC DNA]</scope>
    <source>
        <strain evidence="7 8">G1</strain>
    </source>
</reference>
<keyword evidence="3" id="KW-0963">Cytoplasm</keyword>
<keyword evidence="8" id="KW-1185">Reference proteome</keyword>
<evidence type="ECO:0000256" key="2">
    <source>
        <dbReference type="ARBA" id="ARBA00007700"/>
    </source>
</evidence>
<dbReference type="AlphaFoldDB" id="A0A1Y2A605"/>
<accession>A0A1Y2A605</accession>
<comment type="subcellular location">
    <subcellularLocation>
        <location evidence="1">Cytoplasm</location>
        <location evidence="1">Cytoskeleton</location>
        <location evidence="1">Cilium basal body</location>
    </subcellularLocation>
</comment>
<keyword evidence="5" id="KW-0206">Cytoskeleton</keyword>
<evidence type="ECO:0000313" key="7">
    <source>
        <dbReference type="EMBL" id="ORY17747.1"/>
    </source>
</evidence>
<evidence type="ECO:0000313" key="8">
    <source>
        <dbReference type="Proteomes" id="UP000193920"/>
    </source>
</evidence>
<dbReference type="GO" id="GO:0031514">
    <property type="term" value="C:motile cilium"/>
    <property type="evidence" value="ECO:0007669"/>
    <property type="project" value="TreeGrafter"/>
</dbReference>
<dbReference type="Pfam" id="PF12317">
    <property type="entry name" value="IFT46_B_C"/>
    <property type="match status" value="1"/>
</dbReference>
<name>A0A1Y2A605_9FUNG</name>
<dbReference type="STRING" id="1754190.A0A1Y2A605"/>
<dbReference type="PANTHER" id="PTHR13376:SF0">
    <property type="entry name" value="INTRAFLAGELLAR TRANSPORT PROTEIN 46 HOMOLOG"/>
    <property type="match status" value="1"/>
</dbReference>
<evidence type="ECO:0000256" key="6">
    <source>
        <dbReference type="ARBA" id="ARBA00023273"/>
    </source>
</evidence>
<comment type="caution">
    <text evidence="7">The sequence shown here is derived from an EMBL/GenBank/DDBJ whole genome shotgun (WGS) entry which is preliminary data.</text>
</comment>
<sequence length="229" mass="26484">MENFDDELKELFSYIDQYKPLDTKLDTELKPFIPDYIPAVGDIDAFIKIPRCDNKIDTLGLTCIDEPSGKQSDPSVLDLHLRAITKSTVDTELKVRSLNSEDIKEDPKLIDTWTSNIDELHESKPRPNVIYTRRMPDIEDLMQVWPSEIEDELNNIELPSADLDLPLIDYIHLLLVLLDIPISSDNSKVNELNRETENLRSTIESLHVMFTLYSEFKNSQHFKAMKHIN</sequence>
<proteinExistence type="inferred from homology"/>
<evidence type="ECO:0000256" key="3">
    <source>
        <dbReference type="ARBA" id="ARBA00022490"/>
    </source>
</evidence>
<dbReference type="OrthoDB" id="2119217at2759"/>
<evidence type="ECO:0008006" key="9">
    <source>
        <dbReference type="Google" id="ProtNLM"/>
    </source>
</evidence>
<evidence type="ECO:0000256" key="4">
    <source>
        <dbReference type="ARBA" id="ARBA00023069"/>
    </source>
</evidence>
<keyword evidence="4" id="KW-0969">Cilium</keyword>
<gene>
    <name evidence="7" type="ORF">LY90DRAFT_435825</name>
</gene>
<dbReference type="GO" id="GO:0005815">
    <property type="term" value="C:microtubule organizing center"/>
    <property type="evidence" value="ECO:0007669"/>
    <property type="project" value="TreeGrafter"/>
</dbReference>
<dbReference type="InterPro" id="IPR022088">
    <property type="entry name" value="Intraflagellar_transp_cmplxB"/>
</dbReference>
<organism evidence="7 8">
    <name type="scientific">Neocallimastix californiae</name>
    <dbReference type="NCBI Taxonomy" id="1754190"/>
    <lineage>
        <taxon>Eukaryota</taxon>
        <taxon>Fungi</taxon>
        <taxon>Fungi incertae sedis</taxon>
        <taxon>Chytridiomycota</taxon>
        <taxon>Chytridiomycota incertae sedis</taxon>
        <taxon>Neocallimastigomycetes</taxon>
        <taxon>Neocallimastigales</taxon>
        <taxon>Neocallimastigaceae</taxon>
        <taxon>Neocallimastix</taxon>
    </lineage>
</organism>
<dbReference type="GO" id="GO:0060271">
    <property type="term" value="P:cilium assembly"/>
    <property type="evidence" value="ECO:0007669"/>
    <property type="project" value="TreeGrafter"/>
</dbReference>
<protein>
    <recommendedName>
        <fullName evidence="9">Intraflagellar transport protein 46 homolog</fullName>
    </recommendedName>
</protein>
<dbReference type="Proteomes" id="UP000193920">
    <property type="component" value="Unassembled WGS sequence"/>
</dbReference>
<keyword evidence="6" id="KW-0966">Cell projection</keyword>
<dbReference type="GO" id="GO:0030992">
    <property type="term" value="C:intraciliary transport particle B"/>
    <property type="evidence" value="ECO:0007669"/>
    <property type="project" value="TreeGrafter"/>
</dbReference>
<evidence type="ECO:0000256" key="5">
    <source>
        <dbReference type="ARBA" id="ARBA00023212"/>
    </source>
</evidence>
<comment type="similarity">
    <text evidence="2">Belongs to the IFT46 family.</text>
</comment>